<dbReference type="AlphaFoldDB" id="A0A9Q0E2U8"/>
<dbReference type="Proteomes" id="UP001148018">
    <property type="component" value="Unassembled WGS sequence"/>
</dbReference>
<protein>
    <submittedName>
        <fullName evidence="1">Uncharacterized protein</fullName>
    </submittedName>
</protein>
<accession>A0A9Q0E2U8</accession>
<name>A0A9Q0E2U8_9TELE</name>
<dbReference type="EMBL" id="JANIIK010000048">
    <property type="protein sequence ID" value="KAJ3599767.1"/>
    <property type="molecule type" value="Genomic_DNA"/>
</dbReference>
<feature type="non-terminal residue" evidence="1">
    <location>
        <position position="1"/>
    </location>
</feature>
<sequence>MALIPSSFCTLSIIRRPVCRDWAIRYGSDHPAALLEPRSSGLCRKSGPRGREGLLAFGSPLMPHPGQTVRDHQLDAVHPGALEGSSCRRRYLFTTDGPLSSDEQAKRTIGGEEMMAGAALAAWAAVCLCGMSPVCAVE</sequence>
<gene>
    <name evidence="1" type="ORF">NHX12_033723</name>
</gene>
<keyword evidence="2" id="KW-1185">Reference proteome</keyword>
<reference evidence="1" key="1">
    <citation type="submission" date="2022-07" db="EMBL/GenBank/DDBJ databases">
        <title>Chromosome-level genome of Muraenolepis orangiensis.</title>
        <authorList>
            <person name="Kim J."/>
        </authorList>
    </citation>
    <scope>NUCLEOTIDE SEQUENCE</scope>
    <source>
        <strain evidence="1">KU_S4_2022</strain>
        <tissue evidence="1">Muscle</tissue>
    </source>
</reference>
<evidence type="ECO:0000313" key="2">
    <source>
        <dbReference type="Proteomes" id="UP001148018"/>
    </source>
</evidence>
<evidence type="ECO:0000313" key="1">
    <source>
        <dbReference type="EMBL" id="KAJ3599767.1"/>
    </source>
</evidence>
<organism evidence="1 2">
    <name type="scientific">Muraenolepis orangiensis</name>
    <name type="common">Patagonian moray cod</name>
    <dbReference type="NCBI Taxonomy" id="630683"/>
    <lineage>
        <taxon>Eukaryota</taxon>
        <taxon>Metazoa</taxon>
        <taxon>Chordata</taxon>
        <taxon>Craniata</taxon>
        <taxon>Vertebrata</taxon>
        <taxon>Euteleostomi</taxon>
        <taxon>Actinopterygii</taxon>
        <taxon>Neopterygii</taxon>
        <taxon>Teleostei</taxon>
        <taxon>Neoteleostei</taxon>
        <taxon>Acanthomorphata</taxon>
        <taxon>Zeiogadaria</taxon>
        <taxon>Gadariae</taxon>
        <taxon>Gadiformes</taxon>
        <taxon>Muraenolepidoidei</taxon>
        <taxon>Muraenolepididae</taxon>
        <taxon>Muraenolepis</taxon>
    </lineage>
</organism>
<comment type="caution">
    <text evidence="1">The sequence shown here is derived from an EMBL/GenBank/DDBJ whole genome shotgun (WGS) entry which is preliminary data.</text>
</comment>
<proteinExistence type="predicted"/>